<dbReference type="Pfam" id="PF00501">
    <property type="entry name" value="AMP-binding"/>
    <property type="match status" value="1"/>
</dbReference>
<organism evidence="2 3">
    <name type="scientific">Odoribacter splanchnicus</name>
    <dbReference type="NCBI Taxonomy" id="28118"/>
    <lineage>
        <taxon>Bacteria</taxon>
        <taxon>Pseudomonadati</taxon>
        <taxon>Bacteroidota</taxon>
        <taxon>Bacteroidia</taxon>
        <taxon>Bacteroidales</taxon>
        <taxon>Odoribacteraceae</taxon>
        <taxon>Odoribacter</taxon>
    </lineage>
</organism>
<dbReference type="CDD" id="cd05930">
    <property type="entry name" value="A_NRPS"/>
    <property type="match status" value="1"/>
</dbReference>
<protein>
    <submittedName>
        <fullName evidence="2">Amino acid adenylation domain-containing protein</fullName>
    </submittedName>
</protein>
<dbReference type="InterPro" id="IPR000873">
    <property type="entry name" value="AMP-dep_synth/lig_dom"/>
</dbReference>
<dbReference type="SUPFAM" id="SSF56801">
    <property type="entry name" value="Acetyl-CoA synthetase-like"/>
    <property type="match status" value="1"/>
</dbReference>
<dbReference type="PANTHER" id="PTHR45527">
    <property type="entry name" value="NONRIBOSOMAL PEPTIDE SYNTHETASE"/>
    <property type="match status" value="1"/>
</dbReference>
<dbReference type="NCBIfam" id="TIGR01733">
    <property type="entry name" value="AA-adenyl-dom"/>
    <property type="match status" value="1"/>
</dbReference>
<dbReference type="GO" id="GO:0031177">
    <property type="term" value="F:phosphopantetheine binding"/>
    <property type="evidence" value="ECO:0007669"/>
    <property type="project" value="TreeGrafter"/>
</dbReference>
<dbReference type="GO" id="GO:0044550">
    <property type="term" value="P:secondary metabolite biosynthetic process"/>
    <property type="evidence" value="ECO:0007669"/>
    <property type="project" value="TreeGrafter"/>
</dbReference>
<name>A0A412TK95_9BACT</name>
<dbReference type="InterPro" id="IPR045851">
    <property type="entry name" value="AMP-bd_C_sf"/>
</dbReference>
<dbReference type="PANTHER" id="PTHR45527:SF1">
    <property type="entry name" value="FATTY ACID SYNTHASE"/>
    <property type="match status" value="1"/>
</dbReference>
<evidence type="ECO:0000313" key="3">
    <source>
        <dbReference type="Proteomes" id="UP000284243"/>
    </source>
</evidence>
<evidence type="ECO:0000259" key="1">
    <source>
        <dbReference type="Pfam" id="PF00501"/>
    </source>
</evidence>
<dbReference type="InterPro" id="IPR010071">
    <property type="entry name" value="AA_adenyl_dom"/>
</dbReference>
<feature type="domain" description="AMP-dependent synthetase/ligase" evidence="1">
    <location>
        <begin position="11"/>
        <end position="363"/>
    </location>
</feature>
<dbReference type="InterPro" id="IPR042099">
    <property type="entry name" value="ANL_N_sf"/>
</dbReference>
<dbReference type="Gene3D" id="3.40.50.12780">
    <property type="entry name" value="N-terminal domain of ligase-like"/>
    <property type="match status" value="1"/>
</dbReference>
<comment type="caution">
    <text evidence="2">The sequence shown here is derived from an EMBL/GenBank/DDBJ whole genome shotgun (WGS) entry which is preliminary data.</text>
</comment>
<gene>
    <name evidence="2" type="ORF">DWW57_17145</name>
</gene>
<dbReference type="GO" id="GO:0005737">
    <property type="term" value="C:cytoplasm"/>
    <property type="evidence" value="ECO:0007669"/>
    <property type="project" value="TreeGrafter"/>
</dbReference>
<proteinExistence type="predicted"/>
<dbReference type="Gene3D" id="3.30.300.30">
    <property type="match status" value="1"/>
</dbReference>
<dbReference type="RefSeq" id="WP_046402310.1">
    <property type="nucleotide sequence ID" value="NZ_JADNGC010000018.1"/>
</dbReference>
<dbReference type="GO" id="GO:0043041">
    <property type="term" value="P:amino acid activation for nonribosomal peptide biosynthetic process"/>
    <property type="evidence" value="ECO:0007669"/>
    <property type="project" value="TreeGrafter"/>
</dbReference>
<dbReference type="Proteomes" id="UP000284243">
    <property type="component" value="Unassembled WGS sequence"/>
</dbReference>
<dbReference type="AlphaFoldDB" id="A0A412TK95"/>
<reference evidence="2 3" key="1">
    <citation type="submission" date="2018-08" db="EMBL/GenBank/DDBJ databases">
        <title>A genome reference for cultivated species of the human gut microbiota.</title>
        <authorList>
            <person name="Zou Y."/>
            <person name="Xue W."/>
            <person name="Luo G."/>
        </authorList>
    </citation>
    <scope>NUCLEOTIDE SEQUENCE [LARGE SCALE GENOMIC DNA]</scope>
    <source>
        <strain evidence="2 3">AF16-14</strain>
    </source>
</reference>
<dbReference type="EMBL" id="QRYC01000036">
    <property type="protein sequence ID" value="RGU54208.1"/>
    <property type="molecule type" value="Genomic_DNA"/>
</dbReference>
<accession>A0A412TK95</accession>
<evidence type="ECO:0000313" key="2">
    <source>
        <dbReference type="EMBL" id="RGU54208.1"/>
    </source>
</evidence>
<sequence>MQKNVIEYLSETVGRFPEKTAVKDSEMSITFAELWQNAQKISSALINTNIGLRNPIGVYIPKGCKMIEAFAGINLSGNFYVPLDTKSPASRIESIISTLEAKVLITDRTHLSSLKTFCNVNIMVVEDIVEADVNIINAFAQLNSQIDTDPVYSIFTSGSTGVPKGVVVSHRGVIDYIDWANDTFHFKSDAVIGNQAPFYFDNSTLDIYLMYSTGATLNIIPESYFAFPAKLVDYLNEEQISFVFWVPFVLVNVANLNIFESKEPKYIKDVFFAGEVMPNKHLNYWRKHLPNCRYANLYGPTEITVDCTYYEVKREFRDDEPLPIGYVCKNSDILILVDRKRLVNKGEQGELCVRGSSLALGYYNDPERTAQAFIQNPLNNHYPETIYCTGDVVYENEYGEIMYVGRVDSQIKHNGYRIELGEIETAILSSNLIKNCCVVYDFNNKKIIMFYQSDGALNMAEFRKSVLTRIPKYMMPAEYHREDILQQNGSGKIDRAYYNKRVNG</sequence>